<keyword evidence="9" id="KW-1133">Transmembrane helix</keyword>
<dbReference type="SUPFAM" id="SSF52540">
    <property type="entry name" value="P-loop containing nucleoside triphosphate hydrolases"/>
    <property type="match status" value="1"/>
</dbReference>
<comment type="similarity">
    <text evidence="2">Belongs to the ABC transporter superfamily. ABCD family. Peroxisomal fatty acyl CoA transporter (TC 3.A.1.203) subfamily.</text>
</comment>
<dbReference type="InterPro" id="IPR003439">
    <property type="entry name" value="ABC_transporter-like_ATP-bd"/>
</dbReference>
<evidence type="ECO:0000256" key="6">
    <source>
        <dbReference type="ARBA" id="ARBA00022801"/>
    </source>
</evidence>
<dbReference type="GO" id="GO:0005524">
    <property type="term" value="F:ATP binding"/>
    <property type="evidence" value="ECO:0007669"/>
    <property type="project" value="UniProtKB-KW"/>
</dbReference>
<dbReference type="GO" id="GO:0005324">
    <property type="term" value="F:long-chain fatty acid transmembrane transporter activity"/>
    <property type="evidence" value="ECO:0007669"/>
    <property type="project" value="TreeGrafter"/>
</dbReference>
<evidence type="ECO:0000256" key="7">
    <source>
        <dbReference type="ARBA" id="ARBA00022840"/>
    </source>
</evidence>
<dbReference type="EMBL" id="CAXKWB010009658">
    <property type="protein sequence ID" value="CAL4095549.1"/>
    <property type="molecule type" value="Genomic_DNA"/>
</dbReference>
<dbReference type="PROSITE" id="PS00211">
    <property type="entry name" value="ABC_TRANSPORTER_1"/>
    <property type="match status" value="1"/>
</dbReference>
<evidence type="ECO:0000256" key="4">
    <source>
        <dbReference type="ARBA" id="ARBA00022692"/>
    </source>
</evidence>
<dbReference type="GO" id="GO:0042760">
    <property type="term" value="P:very long-chain fatty acid catabolic process"/>
    <property type="evidence" value="ECO:0007669"/>
    <property type="project" value="TreeGrafter"/>
</dbReference>
<evidence type="ECO:0000256" key="11">
    <source>
        <dbReference type="ARBA" id="ARBA00023140"/>
    </source>
</evidence>
<keyword evidence="10" id="KW-0472">Membrane</keyword>
<protein>
    <recommendedName>
        <fullName evidence="12">ABC transporter domain-containing protein</fullName>
    </recommendedName>
</protein>
<dbReference type="FunFam" id="3.40.50.300:FF:000800">
    <property type="entry name" value="ATP-binding cassette sub-family D member 1"/>
    <property type="match status" value="1"/>
</dbReference>
<keyword evidence="11" id="KW-0576">Peroxisome</keyword>
<keyword evidence="4" id="KW-0812">Transmembrane</keyword>
<feature type="non-terminal residue" evidence="13">
    <location>
        <position position="1"/>
    </location>
</feature>
<dbReference type="GO" id="GO:0016887">
    <property type="term" value="F:ATP hydrolysis activity"/>
    <property type="evidence" value="ECO:0007669"/>
    <property type="project" value="InterPro"/>
</dbReference>
<dbReference type="PANTHER" id="PTHR11384:SF67">
    <property type="entry name" value="ATP-BINDING CASSETTE SUB-FAMILY D MEMBER 1"/>
    <property type="match status" value="1"/>
</dbReference>
<evidence type="ECO:0000256" key="8">
    <source>
        <dbReference type="ARBA" id="ARBA00022967"/>
    </source>
</evidence>
<evidence type="ECO:0000256" key="3">
    <source>
        <dbReference type="ARBA" id="ARBA00022448"/>
    </source>
</evidence>
<keyword evidence="5" id="KW-0547">Nucleotide-binding</keyword>
<dbReference type="PANTHER" id="PTHR11384">
    <property type="entry name" value="ATP-BINDING CASSETTE, SUB-FAMILY D MEMBER"/>
    <property type="match status" value="1"/>
</dbReference>
<gene>
    <name evidence="13" type="ORF">MNOR_LOCUS15438</name>
</gene>
<dbReference type="InterPro" id="IPR050835">
    <property type="entry name" value="ABC_transporter_sub-D"/>
</dbReference>
<dbReference type="GO" id="GO:0006635">
    <property type="term" value="P:fatty acid beta-oxidation"/>
    <property type="evidence" value="ECO:0007669"/>
    <property type="project" value="TreeGrafter"/>
</dbReference>
<dbReference type="GO" id="GO:0015910">
    <property type="term" value="P:long-chain fatty acid import into peroxisome"/>
    <property type="evidence" value="ECO:0007669"/>
    <property type="project" value="TreeGrafter"/>
</dbReference>
<reference evidence="13 14" key="1">
    <citation type="submission" date="2024-05" db="EMBL/GenBank/DDBJ databases">
        <authorList>
            <person name="Wallberg A."/>
        </authorList>
    </citation>
    <scope>NUCLEOTIDE SEQUENCE [LARGE SCALE GENOMIC DNA]</scope>
</reference>
<evidence type="ECO:0000256" key="1">
    <source>
        <dbReference type="ARBA" id="ARBA00004585"/>
    </source>
</evidence>
<evidence type="ECO:0000256" key="5">
    <source>
        <dbReference type="ARBA" id="ARBA00022741"/>
    </source>
</evidence>
<dbReference type="GO" id="GO:0007031">
    <property type="term" value="P:peroxisome organization"/>
    <property type="evidence" value="ECO:0007669"/>
    <property type="project" value="TreeGrafter"/>
</dbReference>
<comment type="subcellular location">
    <subcellularLocation>
        <location evidence="1">Peroxisome membrane</location>
        <topology evidence="1">Multi-pass membrane protein</topology>
    </subcellularLocation>
</comment>
<evidence type="ECO:0000313" key="14">
    <source>
        <dbReference type="Proteomes" id="UP001497623"/>
    </source>
</evidence>
<dbReference type="GO" id="GO:0005778">
    <property type="term" value="C:peroxisomal membrane"/>
    <property type="evidence" value="ECO:0007669"/>
    <property type="project" value="UniProtKB-SubCell"/>
</dbReference>
<evidence type="ECO:0000256" key="2">
    <source>
        <dbReference type="ARBA" id="ARBA00008575"/>
    </source>
</evidence>
<dbReference type="InterPro" id="IPR027417">
    <property type="entry name" value="P-loop_NTPase"/>
</dbReference>
<dbReference type="GO" id="GO:0042626">
    <property type="term" value="F:ATPase-coupled transmembrane transporter activity"/>
    <property type="evidence" value="ECO:0007669"/>
    <property type="project" value="TreeGrafter"/>
</dbReference>
<dbReference type="AlphaFoldDB" id="A0AAV2QT08"/>
<evidence type="ECO:0000256" key="9">
    <source>
        <dbReference type="ARBA" id="ARBA00022989"/>
    </source>
</evidence>
<evidence type="ECO:0000256" key="10">
    <source>
        <dbReference type="ARBA" id="ARBA00023136"/>
    </source>
</evidence>
<dbReference type="Pfam" id="PF00005">
    <property type="entry name" value="ABC_tran"/>
    <property type="match status" value="1"/>
</dbReference>
<sequence length="240" mass="27082">GPNGCGKSSLFRILSGLWPVYRGHLQKPQNQDMFYIPQRPYMTEGSLRDQVIYPDNMEDMRNKEITDADLTNILQIVHLNHIVDREGGWSTVLDWKDVLSGGEKQRMGMARLFYHKPQYALLDECTSAVSIDVEGKMYQAAKDNGITLLTITHRPTLWKFHTHLLQFDGEGGWKLDVLDSSTRLGLKDEKQQLEGLLGDIPAKMERLKELCGLLGEDSIILEDSPIGANPNKAIDNSLSD</sequence>
<evidence type="ECO:0000313" key="13">
    <source>
        <dbReference type="EMBL" id="CAL4095549.1"/>
    </source>
</evidence>
<dbReference type="CDD" id="cd03223">
    <property type="entry name" value="ABCD_peroxisomal_ALDP"/>
    <property type="match status" value="1"/>
</dbReference>
<dbReference type="Proteomes" id="UP001497623">
    <property type="component" value="Unassembled WGS sequence"/>
</dbReference>
<accession>A0AAV2QT08</accession>
<proteinExistence type="inferred from homology"/>
<keyword evidence="8" id="KW-1278">Translocase</keyword>
<keyword evidence="7" id="KW-0067">ATP-binding</keyword>
<dbReference type="InterPro" id="IPR017871">
    <property type="entry name" value="ABC_transporter-like_CS"/>
</dbReference>
<keyword evidence="3" id="KW-0813">Transport</keyword>
<keyword evidence="6" id="KW-0378">Hydrolase</keyword>
<comment type="caution">
    <text evidence="13">The sequence shown here is derived from an EMBL/GenBank/DDBJ whole genome shotgun (WGS) entry which is preliminary data.</text>
</comment>
<name>A0AAV2QT08_MEGNR</name>
<keyword evidence="14" id="KW-1185">Reference proteome</keyword>
<evidence type="ECO:0000259" key="12">
    <source>
        <dbReference type="Pfam" id="PF00005"/>
    </source>
</evidence>
<dbReference type="Gene3D" id="3.40.50.300">
    <property type="entry name" value="P-loop containing nucleotide triphosphate hydrolases"/>
    <property type="match status" value="1"/>
</dbReference>
<organism evidence="13 14">
    <name type="scientific">Meganyctiphanes norvegica</name>
    <name type="common">Northern krill</name>
    <name type="synonym">Thysanopoda norvegica</name>
    <dbReference type="NCBI Taxonomy" id="48144"/>
    <lineage>
        <taxon>Eukaryota</taxon>
        <taxon>Metazoa</taxon>
        <taxon>Ecdysozoa</taxon>
        <taxon>Arthropoda</taxon>
        <taxon>Crustacea</taxon>
        <taxon>Multicrustacea</taxon>
        <taxon>Malacostraca</taxon>
        <taxon>Eumalacostraca</taxon>
        <taxon>Eucarida</taxon>
        <taxon>Euphausiacea</taxon>
        <taxon>Euphausiidae</taxon>
        <taxon>Meganyctiphanes</taxon>
    </lineage>
</organism>
<feature type="domain" description="ABC transporter" evidence="12">
    <location>
        <begin position="1"/>
        <end position="127"/>
    </location>
</feature>